<gene>
    <name evidence="1" type="ORF">Vadar_021322</name>
</gene>
<evidence type="ECO:0000313" key="1">
    <source>
        <dbReference type="EMBL" id="KAH7866513.1"/>
    </source>
</evidence>
<dbReference type="Proteomes" id="UP000828048">
    <property type="component" value="Chromosome 9"/>
</dbReference>
<organism evidence="1 2">
    <name type="scientific">Vaccinium darrowii</name>
    <dbReference type="NCBI Taxonomy" id="229202"/>
    <lineage>
        <taxon>Eukaryota</taxon>
        <taxon>Viridiplantae</taxon>
        <taxon>Streptophyta</taxon>
        <taxon>Embryophyta</taxon>
        <taxon>Tracheophyta</taxon>
        <taxon>Spermatophyta</taxon>
        <taxon>Magnoliopsida</taxon>
        <taxon>eudicotyledons</taxon>
        <taxon>Gunneridae</taxon>
        <taxon>Pentapetalae</taxon>
        <taxon>asterids</taxon>
        <taxon>Ericales</taxon>
        <taxon>Ericaceae</taxon>
        <taxon>Vaccinioideae</taxon>
        <taxon>Vaccinieae</taxon>
        <taxon>Vaccinium</taxon>
    </lineage>
</organism>
<comment type="caution">
    <text evidence="1">The sequence shown here is derived from an EMBL/GenBank/DDBJ whole genome shotgun (WGS) entry which is preliminary data.</text>
</comment>
<proteinExistence type="predicted"/>
<accession>A0ACB7ZLE5</accession>
<sequence length="127" mass="14168">MGGVYSPFPPPTSFTPLFLSTPTSFLLTDLLTPQTQSISGVMPLTDHLISCLLTSTTPPRHPFSRLLFFDPQQLHNPSREALTDCVKAWENANFNALDCKGNTLLSLNRYTMALDCFKLVFGEMQEI</sequence>
<keyword evidence="2" id="KW-1185">Reference proteome</keyword>
<protein>
    <submittedName>
        <fullName evidence="1">Uncharacterized protein</fullName>
    </submittedName>
</protein>
<dbReference type="EMBL" id="CM037159">
    <property type="protein sequence ID" value="KAH7866513.1"/>
    <property type="molecule type" value="Genomic_DNA"/>
</dbReference>
<name>A0ACB7ZLE5_9ERIC</name>
<reference evidence="1 2" key="1">
    <citation type="journal article" date="2021" name="Hortic Res">
        <title>High-quality reference genome and annotation aids understanding of berry development for evergreen blueberry (Vaccinium darrowii).</title>
        <authorList>
            <person name="Yu J."/>
            <person name="Hulse-Kemp A.M."/>
            <person name="Babiker E."/>
            <person name="Staton M."/>
        </authorList>
    </citation>
    <scope>NUCLEOTIDE SEQUENCE [LARGE SCALE GENOMIC DNA]</scope>
    <source>
        <strain evidence="2">cv. NJ 8807/NJ 8810</strain>
        <tissue evidence="1">Young leaf</tissue>
    </source>
</reference>
<evidence type="ECO:0000313" key="2">
    <source>
        <dbReference type="Proteomes" id="UP000828048"/>
    </source>
</evidence>